<dbReference type="GO" id="GO:0005634">
    <property type="term" value="C:nucleus"/>
    <property type="evidence" value="ECO:0007669"/>
    <property type="project" value="UniProtKB-SubCell"/>
</dbReference>
<comment type="similarity">
    <text evidence="2">Belongs to the snRNP SmB/SmN family.</text>
</comment>
<reference evidence="11" key="1">
    <citation type="submission" date="2020-06" db="EMBL/GenBank/DDBJ databases">
        <authorList>
            <person name="Li T."/>
            <person name="Hu X."/>
            <person name="Zhang T."/>
            <person name="Song X."/>
            <person name="Zhang H."/>
            <person name="Dai N."/>
            <person name="Sheng W."/>
            <person name="Hou X."/>
            <person name="Wei L."/>
        </authorList>
    </citation>
    <scope>NUCLEOTIDE SEQUENCE</scope>
    <source>
        <strain evidence="11">G02</strain>
        <tissue evidence="11">Leaf</tissue>
    </source>
</reference>
<dbReference type="InterPro" id="IPR002833">
    <property type="entry name" value="PTH2"/>
</dbReference>
<dbReference type="PANTHER" id="PTHR12649:SF11">
    <property type="entry name" value="PEPTIDYL-TRNA HYDROLASE 2, MITOCHONDRIAL"/>
    <property type="match status" value="1"/>
</dbReference>
<dbReference type="InterPro" id="IPR047575">
    <property type="entry name" value="Sm"/>
</dbReference>
<dbReference type="InterPro" id="IPR023476">
    <property type="entry name" value="Pep_tRNA_hydro_II_dom_sf"/>
</dbReference>
<dbReference type="Pfam" id="PF01981">
    <property type="entry name" value="PTH2"/>
    <property type="match status" value="1"/>
</dbReference>
<dbReference type="CDD" id="cd02430">
    <property type="entry name" value="PTH2"/>
    <property type="match status" value="1"/>
</dbReference>
<evidence type="ECO:0000256" key="3">
    <source>
        <dbReference type="ARBA" id="ARBA00013260"/>
    </source>
</evidence>
<evidence type="ECO:0000259" key="10">
    <source>
        <dbReference type="PROSITE" id="PS52002"/>
    </source>
</evidence>
<evidence type="ECO:0000256" key="8">
    <source>
        <dbReference type="ARBA" id="ARBA00038050"/>
    </source>
</evidence>
<comment type="similarity">
    <text evidence="8">Belongs to the PTH2 family.</text>
</comment>
<dbReference type="CDD" id="cd01717">
    <property type="entry name" value="Sm_B"/>
    <property type="match status" value="1"/>
</dbReference>
<dbReference type="InterPro" id="IPR001163">
    <property type="entry name" value="Sm_dom_euk/arc"/>
</dbReference>
<dbReference type="PROSITE" id="PS52002">
    <property type="entry name" value="SM"/>
    <property type="match status" value="1"/>
</dbReference>
<evidence type="ECO:0000256" key="7">
    <source>
        <dbReference type="ARBA" id="ARBA00023274"/>
    </source>
</evidence>
<evidence type="ECO:0000256" key="2">
    <source>
        <dbReference type="ARBA" id="ARBA00009123"/>
    </source>
</evidence>
<dbReference type="InterPro" id="IPR010920">
    <property type="entry name" value="LSM_dom_sf"/>
</dbReference>
<evidence type="ECO:0000256" key="5">
    <source>
        <dbReference type="ARBA" id="ARBA00022884"/>
    </source>
</evidence>
<dbReference type="GO" id="GO:0005739">
    <property type="term" value="C:mitochondrion"/>
    <property type="evidence" value="ECO:0007669"/>
    <property type="project" value="TreeGrafter"/>
</dbReference>
<dbReference type="Gene3D" id="3.40.1490.10">
    <property type="entry name" value="Bit1"/>
    <property type="match status" value="1"/>
</dbReference>
<dbReference type="FunFam" id="3.40.1490.10:FF:000002">
    <property type="entry name" value="Peptidyl-tRNA hydrolase 2, mitochondrial"/>
    <property type="match status" value="1"/>
</dbReference>
<evidence type="ECO:0000256" key="1">
    <source>
        <dbReference type="ARBA" id="ARBA00004123"/>
    </source>
</evidence>
<feature type="domain" description="Sm" evidence="10">
    <location>
        <begin position="4"/>
        <end position="86"/>
    </location>
</feature>
<evidence type="ECO:0000256" key="6">
    <source>
        <dbReference type="ARBA" id="ARBA00023242"/>
    </source>
</evidence>
<reference evidence="11" key="2">
    <citation type="journal article" date="2024" name="Plant">
        <title>Genomic evolution and insights into agronomic trait innovations of Sesamum species.</title>
        <authorList>
            <person name="Miao H."/>
            <person name="Wang L."/>
            <person name="Qu L."/>
            <person name="Liu H."/>
            <person name="Sun Y."/>
            <person name="Le M."/>
            <person name="Wang Q."/>
            <person name="Wei S."/>
            <person name="Zheng Y."/>
            <person name="Lin W."/>
            <person name="Duan Y."/>
            <person name="Cao H."/>
            <person name="Xiong S."/>
            <person name="Wang X."/>
            <person name="Wei L."/>
            <person name="Li C."/>
            <person name="Ma Q."/>
            <person name="Ju M."/>
            <person name="Zhao R."/>
            <person name="Li G."/>
            <person name="Mu C."/>
            <person name="Tian Q."/>
            <person name="Mei H."/>
            <person name="Zhang T."/>
            <person name="Gao T."/>
            <person name="Zhang H."/>
        </authorList>
    </citation>
    <scope>NUCLEOTIDE SEQUENCE</scope>
    <source>
        <strain evidence="11">G02</strain>
    </source>
</reference>
<comment type="catalytic activity">
    <reaction evidence="9">
        <text>an N-acyl-L-alpha-aminoacyl-tRNA + H2O = an N-acyl-L-amino acid + a tRNA + H(+)</text>
        <dbReference type="Rhea" id="RHEA:54448"/>
        <dbReference type="Rhea" id="RHEA-COMP:10123"/>
        <dbReference type="Rhea" id="RHEA-COMP:13883"/>
        <dbReference type="ChEBI" id="CHEBI:15377"/>
        <dbReference type="ChEBI" id="CHEBI:15378"/>
        <dbReference type="ChEBI" id="CHEBI:59874"/>
        <dbReference type="ChEBI" id="CHEBI:78442"/>
        <dbReference type="ChEBI" id="CHEBI:138191"/>
        <dbReference type="EC" id="3.1.1.29"/>
    </reaction>
</comment>
<gene>
    <name evidence="11" type="ORF">Sradi_6778200</name>
</gene>
<evidence type="ECO:0000256" key="4">
    <source>
        <dbReference type="ARBA" id="ARBA00022801"/>
    </source>
</evidence>
<dbReference type="Gene3D" id="2.30.30.100">
    <property type="match status" value="1"/>
</dbReference>
<dbReference type="GO" id="GO:0004045">
    <property type="term" value="F:peptidyl-tRNA hydrolase activity"/>
    <property type="evidence" value="ECO:0007669"/>
    <property type="project" value="UniProtKB-EC"/>
</dbReference>
<accession>A0AAW2JSP7</accession>
<dbReference type="GO" id="GO:0003723">
    <property type="term" value="F:RNA binding"/>
    <property type="evidence" value="ECO:0007669"/>
    <property type="project" value="UniProtKB-KW"/>
</dbReference>
<keyword evidence="6" id="KW-0539">Nucleus</keyword>
<keyword evidence="7 11" id="KW-0687">Ribonucleoprotein</keyword>
<dbReference type="EMBL" id="JACGWJ010000032">
    <property type="protein sequence ID" value="KAL0297261.1"/>
    <property type="molecule type" value="Genomic_DNA"/>
</dbReference>
<dbReference type="NCBIfam" id="TIGR00283">
    <property type="entry name" value="arch_pth2"/>
    <property type="match status" value="1"/>
</dbReference>
<dbReference type="Pfam" id="PF01423">
    <property type="entry name" value="LSM"/>
    <property type="match status" value="1"/>
</dbReference>
<proteinExistence type="inferred from homology"/>
<evidence type="ECO:0000313" key="11">
    <source>
        <dbReference type="EMBL" id="KAL0297261.1"/>
    </source>
</evidence>
<comment type="caution">
    <text evidence="11">The sequence shown here is derived from an EMBL/GenBank/DDBJ whole genome shotgun (WGS) entry which is preliminary data.</text>
</comment>
<organism evidence="11">
    <name type="scientific">Sesamum radiatum</name>
    <name type="common">Black benniseed</name>
    <dbReference type="NCBI Taxonomy" id="300843"/>
    <lineage>
        <taxon>Eukaryota</taxon>
        <taxon>Viridiplantae</taxon>
        <taxon>Streptophyta</taxon>
        <taxon>Embryophyta</taxon>
        <taxon>Tracheophyta</taxon>
        <taxon>Spermatophyta</taxon>
        <taxon>Magnoliopsida</taxon>
        <taxon>eudicotyledons</taxon>
        <taxon>Gunneridae</taxon>
        <taxon>Pentapetalae</taxon>
        <taxon>asterids</taxon>
        <taxon>lamiids</taxon>
        <taxon>Lamiales</taxon>
        <taxon>Pedaliaceae</taxon>
        <taxon>Sesamum</taxon>
    </lineage>
</organism>
<sequence>MSMSKSSKMLQYINYRMRVTIQDGRQLIGKFMAFDRHMNLVLGDCEEFRKLPPTKGSKEEREDRRTLGLVLLRGEEVISLTVEGPPPPDDSRLKTTSANAIPGPGIGRAAGRGVVTGPLTQAQPGLAGPVRGVGGPAPGMMQPQISRPPQISVPPMSYPPQPQVVRPPAVAPPPGGFPPKAWMPILLHTIQARCTATRWVCASTSVWTEAPYGAPSSDDEGPTATWATKTGNAWRSSTWPAATKTWHAPPPPVDKCRCLVHQDLECHLRRMLRRISSNRKGISQFSCSTALKIYPKKATGGFGPAMRMANAILFCLVVAVKFLDGPNPSRNLIAQSCCGENGRIVKTAAYSCPPCPFYLVVQLCHCQLLLLPSPPSYLQNYQIQEQTMGSFRNPSSTSKKVQKQEREWLGVSFKPENFIPGLIIGFIFGFFLDLSKPAKTSGGKKVGGSLLGRNHQQPRSMSTNGDEELKMVLVVRQDLKMGSGKVASQCAHAATGIYSELMYSHRSLLRQWELCGQPKIVVTCKNQQEMNKLKDAAESIGLPTFTVADAGRTQVSAGSKTVLAIGPGNKSAVDSVTGKLRLL</sequence>
<dbReference type="GO" id="GO:0005829">
    <property type="term" value="C:cytosol"/>
    <property type="evidence" value="ECO:0007669"/>
    <property type="project" value="TreeGrafter"/>
</dbReference>
<dbReference type="SUPFAM" id="SSF50182">
    <property type="entry name" value="Sm-like ribonucleoproteins"/>
    <property type="match status" value="1"/>
</dbReference>
<dbReference type="PANTHER" id="PTHR12649">
    <property type="entry name" value="PEPTIDYL-TRNA HYDROLASE 2"/>
    <property type="match status" value="1"/>
</dbReference>
<keyword evidence="5" id="KW-0694">RNA-binding</keyword>
<dbReference type="EC" id="3.1.1.29" evidence="3"/>
<comment type="subcellular location">
    <subcellularLocation>
        <location evidence="1">Nucleus</location>
    </subcellularLocation>
</comment>
<dbReference type="GO" id="GO:1990904">
    <property type="term" value="C:ribonucleoprotein complex"/>
    <property type="evidence" value="ECO:0007669"/>
    <property type="project" value="UniProtKB-KW"/>
</dbReference>
<dbReference type="SUPFAM" id="SSF102462">
    <property type="entry name" value="Peptidyl-tRNA hydrolase II"/>
    <property type="match status" value="1"/>
</dbReference>
<name>A0AAW2JSP7_SESRA</name>
<dbReference type="FunFam" id="2.30.30.100:FF:000004">
    <property type="entry name" value="Small nuclear ribonucleoprotein-associated proteins"/>
    <property type="match status" value="1"/>
</dbReference>
<protein>
    <recommendedName>
        <fullName evidence="3">peptidyl-tRNA hydrolase</fullName>
        <ecNumber evidence="3">3.1.1.29</ecNumber>
    </recommendedName>
</protein>
<dbReference type="SMART" id="SM00651">
    <property type="entry name" value="Sm"/>
    <property type="match status" value="1"/>
</dbReference>
<keyword evidence="4" id="KW-0378">Hydrolase</keyword>
<dbReference type="AlphaFoldDB" id="A0AAW2JSP7"/>
<evidence type="ECO:0000256" key="9">
    <source>
        <dbReference type="ARBA" id="ARBA00048707"/>
    </source>
</evidence>